<evidence type="ECO:0000313" key="1">
    <source>
        <dbReference type="EMBL" id="MEP1059271.1"/>
    </source>
</evidence>
<dbReference type="RefSeq" id="WP_190449022.1">
    <property type="nucleotide sequence ID" value="NZ_JAMPLM010000009.1"/>
</dbReference>
<dbReference type="Proteomes" id="UP001476950">
    <property type="component" value="Unassembled WGS sequence"/>
</dbReference>
<proteinExistence type="predicted"/>
<evidence type="ECO:0000313" key="2">
    <source>
        <dbReference type="Proteomes" id="UP001476950"/>
    </source>
</evidence>
<dbReference type="EMBL" id="JAMPLM010000009">
    <property type="protein sequence ID" value="MEP1059271.1"/>
    <property type="molecule type" value="Genomic_DNA"/>
</dbReference>
<sequence>MDDFKLSLVIFLIKGGFTLGQDFSMDANGDLIIGTLETFSALSEFMDSLH</sequence>
<name>A0ABV0KJ49_9CYAN</name>
<gene>
    <name evidence="1" type="ORF">NDI38_12555</name>
</gene>
<organism evidence="1 2">
    <name type="scientific">Stenomitos frigidus AS-A4</name>
    <dbReference type="NCBI Taxonomy" id="2933935"/>
    <lineage>
        <taxon>Bacteria</taxon>
        <taxon>Bacillati</taxon>
        <taxon>Cyanobacteriota</taxon>
        <taxon>Cyanophyceae</taxon>
        <taxon>Leptolyngbyales</taxon>
        <taxon>Leptolyngbyaceae</taxon>
        <taxon>Stenomitos</taxon>
    </lineage>
</organism>
<keyword evidence="2" id="KW-1185">Reference proteome</keyword>
<comment type="caution">
    <text evidence="1">The sequence shown here is derived from an EMBL/GenBank/DDBJ whole genome shotgun (WGS) entry which is preliminary data.</text>
</comment>
<accession>A0ABV0KJ49</accession>
<reference evidence="1 2" key="1">
    <citation type="submission" date="2022-04" db="EMBL/GenBank/DDBJ databases">
        <title>Positive selection, recombination, and allopatry shape intraspecific diversity of widespread and dominant cyanobacteria.</title>
        <authorList>
            <person name="Wei J."/>
            <person name="Shu W."/>
            <person name="Hu C."/>
        </authorList>
    </citation>
    <scope>NUCLEOTIDE SEQUENCE [LARGE SCALE GENOMIC DNA]</scope>
    <source>
        <strain evidence="1 2">AS-A4</strain>
    </source>
</reference>
<protein>
    <submittedName>
        <fullName evidence="1">Uncharacterized protein</fullName>
    </submittedName>
</protein>